<feature type="transmembrane region" description="Helical" evidence="2">
    <location>
        <begin position="12"/>
        <end position="33"/>
    </location>
</feature>
<name>A0ABZ1RJB4_9ACTN</name>
<evidence type="ECO:0000259" key="3">
    <source>
        <dbReference type="Pfam" id="PF13400"/>
    </source>
</evidence>
<dbReference type="Pfam" id="PF13400">
    <property type="entry name" value="Tad"/>
    <property type="match status" value="1"/>
</dbReference>
<proteinExistence type="predicted"/>
<accession>A0ABZ1RJB4</accession>
<dbReference type="EMBL" id="CP108057">
    <property type="protein sequence ID" value="WUO46826.1"/>
    <property type="molecule type" value="Genomic_DNA"/>
</dbReference>
<organism evidence="4 5">
    <name type="scientific">Streptomyces goshikiensis</name>
    <dbReference type="NCBI Taxonomy" id="1942"/>
    <lineage>
        <taxon>Bacteria</taxon>
        <taxon>Bacillati</taxon>
        <taxon>Actinomycetota</taxon>
        <taxon>Actinomycetes</taxon>
        <taxon>Kitasatosporales</taxon>
        <taxon>Streptomycetaceae</taxon>
        <taxon>Streptomyces</taxon>
    </lineage>
</organism>
<dbReference type="Proteomes" id="UP001432075">
    <property type="component" value="Chromosome"/>
</dbReference>
<gene>
    <name evidence="4" type="ORF">OHU17_13775</name>
</gene>
<reference evidence="4" key="1">
    <citation type="submission" date="2022-10" db="EMBL/GenBank/DDBJ databases">
        <title>The complete genomes of actinobacterial strains from the NBC collection.</title>
        <authorList>
            <person name="Joergensen T.S."/>
            <person name="Alvarez Arevalo M."/>
            <person name="Sterndorff E.B."/>
            <person name="Faurdal D."/>
            <person name="Vuksanovic O."/>
            <person name="Mourched A.-S."/>
            <person name="Charusanti P."/>
            <person name="Shaw S."/>
            <person name="Blin K."/>
            <person name="Weber T."/>
        </authorList>
    </citation>
    <scope>NUCLEOTIDE SEQUENCE</scope>
    <source>
        <strain evidence="4">NBC_00283</strain>
    </source>
</reference>
<evidence type="ECO:0000256" key="1">
    <source>
        <dbReference type="SAM" id="MobiDB-lite"/>
    </source>
</evidence>
<keyword evidence="2" id="KW-0472">Membrane</keyword>
<sequence length="218" mass="21879">MGAAGARDQGQAFPIYIVVVTGLLFAALAFFVVGMAGDTRSDAQGAADAAALAAAREARDTVFAGGDLLALTSADWERILGGDRFELTGACAKAAAFAASNGATAECEPHLPKFTVAVTTDDTVGKSVVPGSESVHGKATATAVIESRCTLVSGPPPSPAPEPTPTGTASPSPSPSGTPKPSVVSLRCKGGTSVDVDPSKPGPLTRLARKLFSVRLTD</sequence>
<keyword evidence="2" id="KW-0812">Transmembrane</keyword>
<evidence type="ECO:0000313" key="5">
    <source>
        <dbReference type="Proteomes" id="UP001432075"/>
    </source>
</evidence>
<dbReference type="RefSeq" id="WP_190029915.1">
    <property type="nucleotide sequence ID" value="NZ_BMVE01000001.1"/>
</dbReference>
<feature type="region of interest" description="Disordered" evidence="1">
    <location>
        <begin position="150"/>
        <end position="204"/>
    </location>
</feature>
<feature type="domain" description="Putative Flp pilus-assembly TadG-like N-terminal" evidence="3">
    <location>
        <begin position="10"/>
        <end position="56"/>
    </location>
</feature>
<protein>
    <submittedName>
        <fullName evidence="4">Pilus assembly protein TadG-related protein</fullName>
    </submittedName>
</protein>
<evidence type="ECO:0000313" key="4">
    <source>
        <dbReference type="EMBL" id="WUO46826.1"/>
    </source>
</evidence>
<evidence type="ECO:0000256" key="2">
    <source>
        <dbReference type="SAM" id="Phobius"/>
    </source>
</evidence>
<dbReference type="InterPro" id="IPR028087">
    <property type="entry name" value="Tad_N"/>
</dbReference>
<keyword evidence="2" id="KW-1133">Transmembrane helix</keyword>
<feature type="compositionally biased region" description="Pro residues" evidence="1">
    <location>
        <begin position="154"/>
        <end position="164"/>
    </location>
</feature>
<keyword evidence="5" id="KW-1185">Reference proteome</keyword>